<accession>A0ABR2W1I8</accession>
<evidence type="ECO:0000256" key="2">
    <source>
        <dbReference type="SAM" id="MobiDB-lite"/>
    </source>
</evidence>
<feature type="domain" description="Beta-lactamase-related" evidence="5">
    <location>
        <begin position="34"/>
        <end position="372"/>
    </location>
</feature>
<dbReference type="PANTHER" id="PTHR46825:SF9">
    <property type="entry name" value="BETA-LACTAMASE-RELATED DOMAIN-CONTAINING PROTEIN"/>
    <property type="match status" value="1"/>
</dbReference>
<dbReference type="Proteomes" id="UP001479436">
    <property type="component" value="Unassembled WGS sequence"/>
</dbReference>
<sequence>MRLSISTLLTLASLTLGHVASRDISFEEVKEYSDDFFNQLIKQGEIPGAVVSIVKDGSVVYSGGYGYSNLEDLSPADPANTVVRVGSISKSFTATSLMQLYENGQIELDQDIQVYLTDEDKKQEFILLSNNMEGNVTASSLLTHTSGIDFKSFGTMTEKPQSISASLLPALENFPLRIRNVDVAQGYSDHGYTLLGHAISKVSKLPFTEYVRLNVLEPLGMQSSTFGPHNASDPTMIRLKSSEQYNFAVNYKKNPNTGKLERAPELYAVLVPASSLISTADDMSKFMIAHLNSGSLSENQRILDSDTTELMHSRQFSHHEHVDGTCYGFFETNYGVGLRMVSHGGDLVGQSSQLSLFPEQKLGIFVSYNANNATIRKNFVEGFLDNFYAPMEEESHYDEIFFKHVPQWEGRSYLYEASFKPVATSYSTFEQLDSLAQQIDVKSIGNNTLSVSIPESLQSLFGTSEIKLLEVGRHTFKVIDPANSNHMSKRYFVFNYNREYEGVDYLYAGNFDLPIVFERLEFYEIKNFQFYAFSIAGSIIVIEAMYYLFSILSYFVYGQTKSQFSYEKVEKKEKKTKKSKKSKKAKDSDDEEEDDTPEKIQNDIDEEKSRQERLAELRKKYVIPDDAIIDDYEKTEANFSFQLVPHVAGVLAWSYTLLVVVVRYVIYRYDMIGLTSDSRLPLKLRLVFVAPFICQIITVAFAQQLFWWWGEIPGYKRQHCWFLVVLLASAMMLYLFFCYKLTIINM</sequence>
<keyword evidence="3" id="KW-0812">Transmembrane</keyword>
<feature type="transmembrane region" description="Helical" evidence="3">
    <location>
        <begin position="643"/>
        <end position="666"/>
    </location>
</feature>
<name>A0ABR2W1I8_9FUNG</name>
<evidence type="ECO:0000313" key="7">
    <source>
        <dbReference type="Proteomes" id="UP001479436"/>
    </source>
</evidence>
<evidence type="ECO:0000259" key="5">
    <source>
        <dbReference type="Pfam" id="PF00144"/>
    </source>
</evidence>
<feature type="transmembrane region" description="Helical" evidence="3">
    <location>
        <begin position="686"/>
        <end position="709"/>
    </location>
</feature>
<keyword evidence="4" id="KW-0732">Signal</keyword>
<dbReference type="PANTHER" id="PTHR46825">
    <property type="entry name" value="D-ALANYL-D-ALANINE-CARBOXYPEPTIDASE/ENDOPEPTIDASE AMPH"/>
    <property type="match status" value="1"/>
</dbReference>
<comment type="caution">
    <text evidence="6">The sequence shown here is derived from an EMBL/GenBank/DDBJ whole genome shotgun (WGS) entry which is preliminary data.</text>
</comment>
<dbReference type="InterPro" id="IPR050491">
    <property type="entry name" value="AmpC-like"/>
</dbReference>
<dbReference type="InterPro" id="IPR001466">
    <property type="entry name" value="Beta-lactam-related"/>
</dbReference>
<evidence type="ECO:0000256" key="1">
    <source>
        <dbReference type="ARBA" id="ARBA00038215"/>
    </source>
</evidence>
<dbReference type="EMBL" id="JASJQH010007166">
    <property type="protein sequence ID" value="KAK9716976.1"/>
    <property type="molecule type" value="Genomic_DNA"/>
</dbReference>
<keyword evidence="3" id="KW-0472">Membrane</keyword>
<evidence type="ECO:0000256" key="4">
    <source>
        <dbReference type="SAM" id="SignalP"/>
    </source>
</evidence>
<dbReference type="Pfam" id="PF00144">
    <property type="entry name" value="Beta-lactamase"/>
    <property type="match status" value="1"/>
</dbReference>
<protein>
    <recommendedName>
        <fullName evidence="5">Beta-lactamase-related domain-containing protein</fullName>
    </recommendedName>
</protein>
<feature type="region of interest" description="Disordered" evidence="2">
    <location>
        <begin position="577"/>
        <end position="609"/>
    </location>
</feature>
<proteinExistence type="inferred from homology"/>
<evidence type="ECO:0000256" key="3">
    <source>
        <dbReference type="SAM" id="Phobius"/>
    </source>
</evidence>
<dbReference type="SUPFAM" id="SSF56601">
    <property type="entry name" value="beta-lactamase/transpeptidase-like"/>
    <property type="match status" value="1"/>
</dbReference>
<reference evidence="6 7" key="1">
    <citation type="submission" date="2023-04" db="EMBL/GenBank/DDBJ databases">
        <title>Genome of Basidiobolus ranarum AG-B5.</title>
        <authorList>
            <person name="Stajich J.E."/>
            <person name="Carter-House D."/>
            <person name="Gryganskyi A."/>
        </authorList>
    </citation>
    <scope>NUCLEOTIDE SEQUENCE [LARGE SCALE GENOMIC DNA]</scope>
    <source>
        <strain evidence="6 7">AG-B5</strain>
    </source>
</reference>
<feature type="transmembrane region" description="Helical" evidence="3">
    <location>
        <begin position="721"/>
        <end position="744"/>
    </location>
</feature>
<dbReference type="Gene3D" id="3.40.710.10">
    <property type="entry name" value="DD-peptidase/beta-lactamase superfamily"/>
    <property type="match status" value="1"/>
</dbReference>
<feature type="transmembrane region" description="Helical" evidence="3">
    <location>
        <begin position="530"/>
        <end position="557"/>
    </location>
</feature>
<feature type="signal peptide" evidence="4">
    <location>
        <begin position="1"/>
        <end position="21"/>
    </location>
</feature>
<dbReference type="InterPro" id="IPR012338">
    <property type="entry name" value="Beta-lactam/transpept-like"/>
</dbReference>
<keyword evidence="3" id="KW-1133">Transmembrane helix</keyword>
<gene>
    <name evidence="6" type="ORF">K7432_006522</name>
</gene>
<comment type="similarity">
    <text evidence="1">Belongs to the peptidase S12 family.</text>
</comment>
<feature type="compositionally biased region" description="Basic and acidic residues" evidence="2">
    <location>
        <begin position="597"/>
        <end position="609"/>
    </location>
</feature>
<keyword evidence="7" id="KW-1185">Reference proteome</keyword>
<evidence type="ECO:0000313" key="6">
    <source>
        <dbReference type="EMBL" id="KAK9716976.1"/>
    </source>
</evidence>
<feature type="chain" id="PRO_5046262959" description="Beta-lactamase-related domain-containing protein" evidence="4">
    <location>
        <begin position="22"/>
        <end position="746"/>
    </location>
</feature>
<organism evidence="6 7">
    <name type="scientific">Basidiobolus ranarum</name>
    <dbReference type="NCBI Taxonomy" id="34480"/>
    <lineage>
        <taxon>Eukaryota</taxon>
        <taxon>Fungi</taxon>
        <taxon>Fungi incertae sedis</taxon>
        <taxon>Zoopagomycota</taxon>
        <taxon>Entomophthoromycotina</taxon>
        <taxon>Basidiobolomycetes</taxon>
        <taxon>Basidiobolales</taxon>
        <taxon>Basidiobolaceae</taxon>
        <taxon>Basidiobolus</taxon>
    </lineage>
</organism>